<dbReference type="PANTHER" id="PTHR13778:SF47">
    <property type="entry name" value="LIPOPOLYSACCHARIDE 1,3-GALACTOSYLTRANSFERASE"/>
    <property type="match status" value="1"/>
</dbReference>
<dbReference type="InterPro" id="IPR029044">
    <property type="entry name" value="Nucleotide-diphossugar_trans"/>
</dbReference>
<keyword evidence="6" id="KW-1185">Reference proteome</keyword>
<dbReference type="RefSeq" id="WP_078402770.1">
    <property type="nucleotide sequence ID" value="NZ_CP016377.1"/>
</dbReference>
<keyword evidence="1" id="KW-0328">Glycosyltransferase</keyword>
<evidence type="ECO:0000313" key="5">
    <source>
        <dbReference type="EMBL" id="OPB86925.1"/>
    </source>
</evidence>
<dbReference type="PANTHER" id="PTHR13778">
    <property type="entry name" value="GLYCOSYLTRANSFERASE 8 DOMAIN-CONTAINING PROTEIN"/>
    <property type="match status" value="1"/>
</dbReference>
<keyword evidence="3" id="KW-0479">Metal-binding</keyword>
<keyword evidence="2" id="KW-0808">Transferase</keyword>
<gene>
    <name evidence="4" type="ORF">BAY32_10155</name>
    <name evidence="5" type="ORF">BB021_10445</name>
</gene>
<dbReference type="Proteomes" id="UP000190816">
    <property type="component" value="Unassembled WGS sequence"/>
</dbReference>
<dbReference type="Gene3D" id="3.90.550.10">
    <property type="entry name" value="Spore Coat Polysaccharide Biosynthesis Protein SpsA, Chain A"/>
    <property type="match status" value="1"/>
</dbReference>
<dbReference type="CDD" id="cd04194">
    <property type="entry name" value="GT8_A4GalT_like"/>
    <property type="match status" value="1"/>
</dbReference>
<sequence>MSANMHKIPIAFCFDDNLLMPAGVCLTSLLEHANENTFYDIFILHDDKSKFPQSGYLEKLKDQYQNFNITYRNVGNAFEGAFEIRGITVAAYYRLLIPKIIPEYNTIMYHDVDVVFRDDLSKLFLNTDMKGYYMGGVSTPYSDITEYVEKNIGVGISSYIASGNLIINSEEILRDNLIPKFIETAKKSWYFQDMDVINIVCKGRIKYLPPSFCIVGTTAEILSDINQPYFPKGEADYARKFGIIHYNGAKPWKTWCLNFDIWWEYYRKSVFYDPKFYFDYYHNKLDEYDKLSLWKRIKILLRYFKTRL</sequence>
<dbReference type="KEGG" id="ego:BBD34_06065"/>
<accession>A0AAJ3TNN6</accession>
<evidence type="ECO:0000313" key="4">
    <source>
        <dbReference type="EMBL" id="OPB73407.1"/>
    </source>
</evidence>
<dbReference type="EMBL" id="MBDS01000017">
    <property type="protein sequence ID" value="OPB86925.1"/>
    <property type="molecule type" value="Genomic_DNA"/>
</dbReference>
<evidence type="ECO:0000313" key="7">
    <source>
        <dbReference type="Proteomes" id="UP000190816"/>
    </source>
</evidence>
<reference evidence="4 7" key="1">
    <citation type="submission" date="2016-06" db="EMBL/GenBank/DDBJ databases">
        <authorList>
            <person name="Nicholson A.C."/>
        </authorList>
    </citation>
    <scope>NUCLEOTIDE SEQUENCE [LARGE SCALE GENOMIC DNA]</scope>
    <source>
        <strain evidence="4 7">G4123</strain>
    </source>
</reference>
<dbReference type="InterPro" id="IPR050748">
    <property type="entry name" value="Glycosyltrans_8_dom-fam"/>
</dbReference>
<dbReference type="GO" id="GO:0046872">
    <property type="term" value="F:metal ion binding"/>
    <property type="evidence" value="ECO:0007669"/>
    <property type="project" value="UniProtKB-KW"/>
</dbReference>
<proteinExistence type="predicted"/>
<dbReference type="SUPFAM" id="SSF53448">
    <property type="entry name" value="Nucleotide-diphospho-sugar transferases"/>
    <property type="match status" value="1"/>
</dbReference>
<dbReference type="GO" id="GO:0016757">
    <property type="term" value="F:glycosyltransferase activity"/>
    <property type="evidence" value="ECO:0007669"/>
    <property type="project" value="UniProtKB-KW"/>
</dbReference>
<name>A0AAJ3TNN6_9FLAO</name>
<comment type="caution">
    <text evidence="4">The sequence shown here is derived from an EMBL/GenBank/DDBJ whole genome shotgun (WGS) entry which is preliminary data.</text>
</comment>
<dbReference type="Proteomes" id="UP000190016">
    <property type="component" value="Unassembled WGS sequence"/>
</dbReference>
<evidence type="ECO:0000256" key="1">
    <source>
        <dbReference type="ARBA" id="ARBA00022676"/>
    </source>
</evidence>
<dbReference type="EMBL" id="MAIC01000016">
    <property type="protein sequence ID" value="OPB73407.1"/>
    <property type="molecule type" value="Genomic_DNA"/>
</dbReference>
<dbReference type="InterPro" id="IPR002495">
    <property type="entry name" value="Glyco_trans_8"/>
</dbReference>
<dbReference type="Pfam" id="PF01501">
    <property type="entry name" value="Glyco_transf_8"/>
    <property type="match status" value="1"/>
</dbReference>
<evidence type="ECO:0000313" key="6">
    <source>
        <dbReference type="Proteomes" id="UP000190016"/>
    </source>
</evidence>
<reference evidence="5 6" key="2">
    <citation type="submission" date="2016-07" db="EMBL/GenBank/DDBJ databases">
        <title>Revisiting the Taxonomy of the Elizabethkingia Genus based on Whole-Genome Sequencing, Optical Mapping, and MALDI-TOF.</title>
        <authorList>
            <person name="Nicholson A.C."/>
        </authorList>
    </citation>
    <scope>NUCLEOTIDE SEQUENCE [LARGE SCALE GENOMIC DNA]</scope>
    <source>
        <strain evidence="5 6">C1558</strain>
    </source>
</reference>
<protein>
    <submittedName>
        <fullName evidence="4">Stress protein</fullName>
    </submittedName>
</protein>
<evidence type="ECO:0000256" key="2">
    <source>
        <dbReference type="ARBA" id="ARBA00022679"/>
    </source>
</evidence>
<dbReference type="AlphaFoldDB" id="A0AAJ3TNN6"/>
<organism evidence="4 7">
    <name type="scientific">Elizabethkingia ursingii</name>
    <dbReference type="NCBI Taxonomy" id="1756150"/>
    <lineage>
        <taxon>Bacteria</taxon>
        <taxon>Pseudomonadati</taxon>
        <taxon>Bacteroidota</taxon>
        <taxon>Flavobacteriia</taxon>
        <taxon>Flavobacteriales</taxon>
        <taxon>Weeksellaceae</taxon>
        <taxon>Elizabethkingia</taxon>
    </lineage>
</organism>
<evidence type="ECO:0000256" key="3">
    <source>
        <dbReference type="ARBA" id="ARBA00022723"/>
    </source>
</evidence>